<keyword evidence="3" id="KW-1185">Reference proteome</keyword>
<dbReference type="EMBL" id="OU912926">
    <property type="protein sequence ID" value="CAG9932493.1"/>
    <property type="molecule type" value="Genomic_DNA"/>
</dbReference>
<protein>
    <submittedName>
        <fullName evidence="2">HD-GYP domain-containing protein</fullName>
    </submittedName>
</protein>
<name>A0ABM8YYB6_9PROT</name>
<gene>
    <name evidence="2" type="ORF">NTG6680_1240</name>
</gene>
<dbReference type="Pfam" id="PF13487">
    <property type="entry name" value="HD_5"/>
    <property type="match status" value="1"/>
</dbReference>
<evidence type="ECO:0000313" key="3">
    <source>
        <dbReference type="Proteomes" id="UP000839052"/>
    </source>
</evidence>
<dbReference type="InterPro" id="IPR021812">
    <property type="entry name" value="DUF3391"/>
</dbReference>
<dbReference type="PANTHER" id="PTHR43155">
    <property type="entry name" value="CYCLIC DI-GMP PHOSPHODIESTERASE PA4108-RELATED"/>
    <property type="match status" value="1"/>
</dbReference>
<feature type="domain" description="HD-GYP" evidence="1">
    <location>
        <begin position="274"/>
        <end position="470"/>
    </location>
</feature>
<organism evidence="2 3">
    <name type="scientific">Candidatus Nitrotoga arctica</name>
    <dbReference type="NCBI Taxonomy" id="453162"/>
    <lineage>
        <taxon>Bacteria</taxon>
        <taxon>Pseudomonadati</taxon>
        <taxon>Pseudomonadota</taxon>
        <taxon>Betaproteobacteria</taxon>
        <taxon>Nitrosomonadales</taxon>
        <taxon>Gallionellaceae</taxon>
        <taxon>Candidatus Nitrotoga</taxon>
    </lineage>
</organism>
<reference evidence="2 3" key="1">
    <citation type="submission" date="2021-10" db="EMBL/GenBank/DDBJ databases">
        <authorList>
            <person name="Koch H."/>
        </authorList>
    </citation>
    <scope>NUCLEOTIDE SEQUENCE [LARGE SCALE GENOMIC DNA]</scope>
    <source>
        <strain evidence="2">6680</strain>
    </source>
</reference>
<dbReference type="PANTHER" id="PTHR43155:SF2">
    <property type="entry name" value="CYCLIC DI-GMP PHOSPHODIESTERASE PA4108"/>
    <property type="match status" value="1"/>
</dbReference>
<evidence type="ECO:0000313" key="2">
    <source>
        <dbReference type="EMBL" id="CAG9932493.1"/>
    </source>
</evidence>
<dbReference type="Pfam" id="PF11871">
    <property type="entry name" value="DUF3391"/>
    <property type="match status" value="1"/>
</dbReference>
<dbReference type="RefSeq" id="WP_239796412.1">
    <property type="nucleotide sequence ID" value="NZ_OU912926.1"/>
</dbReference>
<dbReference type="PROSITE" id="PS51832">
    <property type="entry name" value="HD_GYP"/>
    <property type="match status" value="1"/>
</dbReference>
<evidence type="ECO:0000259" key="1">
    <source>
        <dbReference type="PROSITE" id="PS51832"/>
    </source>
</evidence>
<dbReference type="CDD" id="cd00077">
    <property type="entry name" value="HDc"/>
    <property type="match status" value="1"/>
</dbReference>
<dbReference type="Proteomes" id="UP000839052">
    <property type="component" value="Chromosome"/>
</dbReference>
<dbReference type="SUPFAM" id="SSF109604">
    <property type="entry name" value="HD-domain/PDEase-like"/>
    <property type="match status" value="1"/>
</dbReference>
<proteinExistence type="predicted"/>
<dbReference type="InterPro" id="IPR003607">
    <property type="entry name" value="HD/PDEase_dom"/>
</dbReference>
<dbReference type="Gene3D" id="1.10.3210.10">
    <property type="entry name" value="Hypothetical protein af1432"/>
    <property type="match status" value="1"/>
</dbReference>
<accession>A0ABM8YYB6</accession>
<sequence>MKTEIPSSKLKIGMFVSDIDRPWLDTPFLLQGFLIENNKDIEQLQEYCQFVVIEWDRSTQGLQTARSVSKEKVESDRRASIAPSSTSFSETYDSTIQTSIADHSAPESIKEKPADLQAPVALNIKDTVFEPTELSHLTHTETIPKNLNKDLPATPETQIKEGLLASFSSKIKDFFKIKSDFKDKSYAQKKAFDSEQHPTAPEVHVVTTQRPEFIPANVELTMYNDVRPVEEELAPAGKAYTLTEKVLHGLVEDIRSDKNLEIEEVETVIQEVVDSMVRNPNALMLIMRLRQQDNASYEYGLQTAVYLIALGRHIGLPKDFLERLGITGLLLDIGNIKLPSELLQKNERLSLEEFEIVKSHVGLGLEILKETPNLHTDILEGIAQHHERENGSGYPAGLSKGNISLFGRMAAIVNSFTALTNARFHTKAVSAYDALKSISTMSGEYYLDSMVEQFIQTIGIFPVGSLVELSSGEVAVVISQSKVRRLKPRVLIISGPDKSPAANPATLDLLYQSETMAAVHILRGLPTGAFDLDAREYYLA</sequence>
<dbReference type="InterPro" id="IPR037522">
    <property type="entry name" value="HD_GYP_dom"/>
</dbReference>